<dbReference type="GO" id="GO:1901052">
    <property type="term" value="P:sarcosine metabolic process"/>
    <property type="evidence" value="ECO:0007669"/>
    <property type="project" value="TreeGrafter"/>
</dbReference>
<dbReference type="PANTHER" id="PTHR16458:SF2">
    <property type="entry name" value="GLYCINE N-METHYLTRANSFERASE"/>
    <property type="match status" value="1"/>
</dbReference>
<organism evidence="13 14">
    <name type="scientific">Plutella xylostella</name>
    <name type="common">Diamondback moth</name>
    <name type="synonym">Plutella maculipennis</name>
    <dbReference type="NCBI Taxonomy" id="51655"/>
    <lineage>
        <taxon>Eukaryota</taxon>
        <taxon>Metazoa</taxon>
        <taxon>Ecdysozoa</taxon>
        <taxon>Arthropoda</taxon>
        <taxon>Hexapoda</taxon>
        <taxon>Insecta</taxon>
        <taxon>Pterygota</taxon>
        <taxon>Neoptera</taxon>
        <taxon>Endopterygota</taxon>
        <taxon>Lepidoptera</taxon>
        <taxon>Glossata</taxon>
        <taxon>Ditrysia</taxon>
        <taxon>Yponomeutoidea</taxon>
        <taxon>Plutellidae</taxon>
        <taxon>Plutella</taxon>
    </lineage>
</organism>
<comment type="subunit">
    <text evidence="2">Homotetramer.</text>
</comment>
<dbReference type="SUPFAM" id="SSF53335">
    <property type="entry name" value="S-adenosyl-L-methionine-dependent methyltransferases"/>
    <property type="match status" value="1"/>
</dbReference>
<evidence type="ECO:0000256" key="8">
    <source>
        <dbReference type="ARBA" id="ARBA00022679"/>
    </source>
</evidence>
<evidence type="ECO:0000256" key="10">
    <source>
        <dbReference type="ARBA" id="ARBA00022954"/>
    </source>
</evidence>
<dbReference type="PROSITE" id="PS51600">
    <property type="entry name" value="SAM_GNMT"/>
    <property type="match status" value="1"/>
</dbReference>
<dbReference type="CDD" id="cd02440">
    <property type="entry name" value="AdoMet_MTases"/>
    <property type="match status" value="1"/>
</dbReference>
<keyword evidence="5" id="KW-0963">Cytoplasm</keyword>
<keyword evidence="10" id="KW-0290">Folate-binding</keyword>
<comment type="catalytic activity">
    <reaction evidence="11">
        <text>glycine + S-adenosyl-L-methionine = sarcosine + S-adenosyl-L-homocysteine + H(+)</text>
        <dbReference type="Rhea" id="RHEA:19937"/>
        <dbReference type="ChEBI" id="CHEBI:15378"/>
        <dbReference type="ChEBI" id="CHEBI:57305"/>
        <dbReference type="ChEBI" id="CHEBI:57433"/>
        <dbReference type="ChEBI" id="CHEBI:57856"/>
        <dbReference type="ChEBI" id="CHEBI:59789"/>
        <dbReference type="EC" id="2.1.1.20"/>
    </reaction>
    <physiologicalReaction direction="left-to-right" evidence="11">
        <dbReference type="Rhea" id="RHEA:19938"/>
    </physiologicalReaction>
</comment>
<evidence type="ECO:0000256" key="1">
    <source>
        <dbReference type="ARBA" id="ARBA00004496"/>
    </source>
</evidence>
<dbReference type="Gene3D" id="3.30.46.10">
    <property type="entry name" value="Glycine N-methyltransferase, chain A, domain 1"/>
    <property type="match status" value="1"/>
</dbReference>
<name>A0A8S4D4I4_PLUXY</name>
<dbReference type="AlphaFoldDB" id="A0A8S4D4I4"/>
<dbReference type="GO" id="GO:1904047">
    <property type="term" value="F:S-adenosyl-L-methionine binding"/>
    <property type="evidence" value="ECO:0007669"/>
    <property type="project" value="TreeGrafter"/>
</dbReference>
<dbReference type="InterPro" id="IPR014369">
    <property type="entry name" value="Gly/Sar_N_MeTrfase"/>
</dbReference>
<evidence type="ECO:0000256" key="9">
    <source>
        <dbReference type="ARBA" id="ARBA00022691"/>
    </source>
</evidence>
<dbReference type="OrthoDB" id="3647at2759"/>
<dbReference type="GO" id="GO:0006111">
    <property type="term" value="P:regulation of gluconeogenesis"/>
    <property type="evidence" value="ECO:0007669"/>
    <property type="project" value="TreeGrafter"/>
</dbReference>
<keyword evidence="6" id="KW-0597">Phosphoprotein</keyword>
<protein>
    <recommendedName>
        <fullName evidence="4">Glycine N-methyltransferase</fullName>
        <ecNumber evidence="3">2.1.1.20</ecNumber>
    </recommendedName>
</protein>
<dbReference type="GO" id="GO:0032259">
    <property type="term" value="P:methylation"/>
    <property type="evidence" value="ECO:0007669"/>
    <property type="project" value="UniProtKB-KW"/>
</dbReference>
<evidence type="ECO:0000256" key="3">
    <source>
        <dbReference type="ARBA" id="ARBA00011999"/>
    </source>
</evidence>
<dbReference type="GO" id="GO:0017174">
    <property type="term" value="F:glycine N-methyltransferase activity"/>
    <property type="evidence" value="ECO:0007669"/>
    <property type="project" value="UniProtKB-EC"/>
</dbReference>
<evidence type="ECO:0000256" key="11">
    <source>
        <dbReference type="ARBA" id="ARBA00048261"/>
    </source>
</evidence>
<dbReference type="InterPro" id="IPR041698">
    <property type="entry name" value="Methyltransf_25"/>
</dbReference>
<evidence type="ECO:0000256" key="2">
    <source>
        <dbReference type="ARBA" id="ARBA00011881"/>
    </source>
</evidence>
<reference evidence="13" key="1">
    <citation type="submission" date="2020-11" db="EMBL/GenBank/DDBJ databases">
        <authorList>
            <person name="Whiteford S."/>
        </authorList>
    </citation>
    <scope>NUCLEOTIDE SEQUENCE</scope>
</reference>
<accession>A0A8S4D4I4</accession>
<dbReference type="PANTHER" id="PTHR16458">
    <property type="entry name" value="GLYCINE N-METHYLTRANSFERASE"/>
    <property type="match status" value="1"/>
</dbReference>
<dbReference type="EC" id="2.1.1.20" evidence="3"/>
<dbReference type="InterPro" id="IPR029063">
    <property type="entry name" value="SAM-dependent_MTases_sf"/>
</dbReference>
<evidence type="ECO:0000256" key="5">
    <source>
        <dbReference type="ARBA" id="ARBA00022490"/>
    </source>
</evidence>
<proteinExistence type="inferred from homology"/>
<evidence type="ECO:0000313" key="14">
    <source>
        <dbReference type="Proteomes" id="UP000653454"/>
    </source>
</evidence>
<evidence type="ECO:0000256" key="12">
    <source>
        <dbReference type="PIRNR" id="PIRNR000385"/>
    </source>
</evidence>
<dbReference type="GO" id="GO:0005829">
    <property type="term" value="C:cytosol"/>
    <property type="evidence" value="ECO:0007669"/>
    <property type="project" value="TreeGrafter"/>
</dbReference>
<evidence type="ECO:0000313" key="13">
    <source>
        <dbReference type="EMBL" id="CAG9090293.1"/>
    </source>
</evidence>
<dbReference type="GO" id="GO:0005542">
    <property type="term" value="F:folic acid binding"/>
    <property type="evidence" value="ECO:0007669"/>
    <property type="project" value="UniProtKB-KW"/>
</dbReference>
<dbReference type="Gene3D" id="3.40.50.150">
    <property type="entry name" value="Vaccinia Virus protein VP39"/>
    <property type="match status" value="1"/>
</dbReference>
<sequence>MSADKVFHSRSEGIPSEGVRDQYADGKAARIWKKFIGDSNQRTQNYKDFLTGLLRQHGCERVLDAACGTGIDSMMLVDEGFKVVSVDASDKMLKHALKARWEKRKNPKYDEWVIEEANWETLHRDIQSFLPNVQLDAVICLGNSFAHLLSESGDQSEQKTALSNFAKCLKPGGLLFIDHRNYDAMIDSGATPGNSIYYNCKYPVDIKTSVLVVRGKPELVTLDYCIDATEDGDINDRSEFRLCYYPHKLGKFTEMLDEAFGKNAKHEIYGDFLPLGKVKTPAFYIHVLQKPKN</sequence>
<dbReference type="GO" id="GO:0016594">
    <property type="term" value="F:glycine binding"/>
    <property type="evidence" value="ECO:0007669"/>
    <property type="project" value="TreeGrafter"/>
</dbReference>
<dbReference type="Pfam" id="PF13649">
    <property type="entry name" value="Methyltransf_25"/>
    <property type="match status" value="1"/>
</dbReference>
<keyword evidence="9 12" id="KW-0949">S-adenosyl-L-methionine</keyword>
<evidence type="ECO:0000256" key="6">
    <source>
        <dbReference type="ARBA" id="ARBA00022553"/>
    </source>
</evidence>
<dbReference type="PIRSF" id="PIRSF000385">
    <property type="entry name" value="Gly_N-mtase"/>
    <property type="match status" value="1"/>
</dbReference>
<gene>
    <name evidence="13" type="ORF">PLXY2_LOCUS776</name>
</gene>
<keyword evidence="7 12" id="KW-0489">Methyltransferase</keyword>
<evidence type="ECO:0000256" key="4">
    <source>
        <dbReference type="ARBA" id="ARBA00019972"/>
    </source>
</evidence>
<dbReference type="GO" id="GO:0006730">
    <property type="term" value="P:one-carbon metabolic process"/>
    <property type="evidence" value="ECO:0007669"/>
    <property type="project" value="TreeGrafter"/>
</dbReference>
<keyword evidence="8 12" id="KW-0808">Transferase</keyword>
<comment type="subcellular location">
    <subcellularLocation>
        <location evidence="1">Cytoplasm</location>
    </subcellularLocation>
</comment>
<dbReference type="GO" id="GO:0046500">
    <property type="term" value="P:S-adenosylmethionine metabolic process"/>
    <property type="evidence" value="ECO:0007669"/>
    <property type="project" value="TreeGrafter"/>
</dbReference>
<evidence type="ECO:0000256" key="7">
    <source>
        <dbReference type="ARBA" id="ARBA00022603"/>
    </source>
</evidence>
<dbReference type="FunFam" id="3.40.50.150:FF:000113">
    <property type="entry name" value="Glycine N-methyltransferase"/>
    <property type="match status" value="1"/>
</dbReference>
<dbReference type="Proteomes" id="UP000653454">
    <property type="component" value="Unassembled WGS sequence"/>
</dbReference>
<dbReference type="KEGG" id="pxy:105387574"/>
<dbReference type="EMBL" id="CAJHNJ030000002">
    <property type="protein sequence ID" value="CAG9090293.1"/>
    <property type="molecule type" value="Genomic_DNA"/>
</dbReference>
<dbReference type="GO" id="GO:0046498">
    <property type="term" value="P:S-adenosylhomocysteine metabolic process"/>
    <property type="evidence" value="ECO:0007669"/>
    <property type="project" value="TreeGrafter"/>
</dbReference>
<dbReference type="GO" id="GO:0042802">
    <property type="term" value="F:identical protein binding"/>
    <property type="evidence" value="ECO:0007669"/>
    <property type="project" value="TreeGrafter"/>
</dbReference>
<comment type="similarity">
    <text evidence="12">Belongs to the class I-like SAM-binding methyltransferase superfamily. Glycine N-methyltransferase family.</text>
</comment>
<keyword evidence="14" id="KW-1185">Reference proteome</keyword>
<comment type="caution">
    <text evidence="13">The sequence shown here is derived from an EMBL/GenBank/DDBJ whole genome shotgun (WGS) entry which is preliminary data.</text>
</comment>
<dbReference type="GO" id="GO:0051289">
    <property type="term" value="P:protein homotetramerization"/>
    <property type="evidence" value="ECO:0007669"/>
    <property type="project" value="TreeGrafter"/>
</dbReference>